<dbReference type="AlphaFoldDB" id="A0A086TA11"/>
<reference evidence="2" key="1">
    <citation type="journal article" date="2014" name="Genome Announc.">
        <title>Genome sequence and annotation of Acremonium chrysogenum, producer of the beta-lactam antibiotic cephalosporin C.</title>
        <authorList>
            <person name="Terfehr D."/>
            <person name="Dahlmann T.A."/>
            <person name="Specht T."/>
            <person name="Zadra I."/>
            <person name="Kuernsteiner H."/>
            <person name="Kueck U."/>
        </authorList>
    </citation>
    <scope>NUCLEOTIDE SEQUENCE [LARGE SCALE GENOMIC DNA]</scope>
    <source>
        <strain evidence="2">ATCC 11550 / CBS 779.69 / DSM 880 / IAM 14645 / JCM 23072 / IMI 49137</strain>
    </source>
</reference>
<dbReference type="InterPro" id="IPR010828">
    <property type="entry name" value="Atf2/Sli1-like"/>
</dbReference>
<dbReference type="Proteomes" id="UP000029964">
    <property type="component" value="Unassembled WGS sequence"/>
</dbReference>
<accession>A0A086TA11</accession>
<dbReference type="PANTHER" id="PTHR28037:SF1">
    <property type="entry name" value="ALCOHOL O-ACETYLTRANSFERASE 1-RELATED"/>
    <property type="match status" value="1"/>
</dbReference>
<evidence type="ECO:0000313" key="1">
    <source>
        <dbReference type="EMBL" id="KFH46193.1"/>
    </source>
</evidence>
<name>A0A086TA11_HAPC1</name>
<dbReference type="GO" id="GO:0008080">
    <property type="term" value="F:N-acetyltransferase activity"/>
    <property type="evidence" value="ECO:0007669"/>
    <property type="project" value="TreeGrafter"/>
</dbReference>
<dbReference type="HOGENOM" id="CLU_024469_0_2_1"/>
<sequence length="485" mass="53843">MCGTIVTCRYSLPPELTSGASPDAVETVLRDAVAHTVLEHPILQVSILDEDSPAPSWGQLDSIDLSYHVRWDVVGQDADYEAQFKRRSLWNMDTWFTDLETRPGWRIWALRRAEDFEAIDVILAWNHAHFDGMGGKIFHETLLGHLNRLIGNSDQSQKLPYLSPGVLQLPNPVERLPPKGEELVKYPVTPKYAISSAWSELRPPVLMGKKSHHAHWCPIRAEPFTSTYRTILIAPDTVKNLLVACRQHKTTITGLIHALTFVSLAVQLPKEVQAMTSLTALDHRRFMPSHPASHPWFDPHRSMSNIVSFMLHDYPTSLLDKIRSKAPASGSEDDVISGLEDFVWSDAARVRRELQARLDAGLKNDVIGLLKLVRDWRVQMRDTAKRPRTASWTVTNLGVIDGSGSGGSGGSGCRITRSLFQISSEITGGAFNLSVVSVKGGEMAVDVGWQECTIDVAIGDRLTSDVRLWLEHLGKGGERENGTSA</sequence>
<proteinExistence type="predicted"/>
<evidence type="ECO:0000313" key="2">
    <source>
        <dbReference type="Proteomes" id="UP000029964"/>
    </source>
</evidence>
<dbReference type="SUPFAM" id="SSF52777">
    <property type="entry name" value="CoA-dependent acyltransferases"/>
    <property type="match status" value="1"/>
</dbReference>
<dbReference type="Pfam" id="PF07247">
    <property type="entry name" value="AATase"/>
    <property type="match status" value="1"/>
</dbReference>
<dbReference type="InterPro" id="IPR052058">
    <property type="entry name" value="Alcohol_O-acetyltransferase"/>
</dbReference>
<protein>
    <recommendedName>
        <fullName evidence="3">Alcohol acetyltransferase FCK4</fullName>
    </recommendedName>
</protein>
<dbReference type="InterPro" id="IPR023213">
    <property type="entry name" value="CAT-like_dom_sf"/>
</dbReference>
<gene>
    <name evidence="1" type="ORF">ACRE_030110</name>
</gene>
<comment type="caution">
    <text evidence="1">The sequence shown here is derived from an EMBL/GenBank/DDBJ whole genome shotgun (WGS) entry which is preliminary data.</text>
</comment>
<keyword evidence="2" id="KW-1185">Reference proteome</keyword>
<dbReference type="OrthoDB" id="2150604at2759"/>
<dbReference type="Gene3D" id="3.30.559.10">
    <property type="entry name" value="Chloramphenicol acetyltransferase-like domain"/>
    <property type="match status" value="1"/>
</dbReference>
<organism evidence="1 2">
    <name type="scientific">Hapsidospora chrysogenum (strain ATCC 11550 / CBS 779.69 / DSM 880 / IAM 14645 / JCM 23072 / IMI 49137)</name>
    <name type="common">Acremonium chrysogenum</name>
    <dbReference type="NCBI Taxonomy" id="857340"/>
    <lineage>
        <taxon>Eukaryota</taxon>
        <taxon>Fungi</taxon>
        <taxon>Dikarya</taxon>
        <taxon>Ascomycota</taxon>
        <taxon>Pezizomycotina</taxon>
        <taxon>Sordariomycetes</taxon>
        <taxon>Hypocreomycetidae</taxon>
        <taxon>Hypocreales</taxon>
        <taxon>Bionectriaceae</taxon>
        <taxon>Hapsidospora</taxon>
    </lineage>
</organism>
<dbReference type="STRING" id="857340.A0A086TA11"/>
<dbReference type="PANTHER" id="PTHR28037">
    <property type="entry name" value="ALCOHOL O-ACETYLTRANSFERASE 1-RELATED"/>
    <property type="match status" value="1"/>
</dbReference>
<evidence type="ECO:0008006" key="3">
    <source>
        <dbReference type="Google" id="ProtNLM"/>
    </source>
</evidence>
<dbReference type="EMBL" id="JPKY01000022">
    <property type="protein sequence ID" value="KFH46193.1"/>
    <property type="molecule type" value="Genomic_DNA"/>
</dbReference>